<dbReference type="SUPFAM" id="SSF50022">
    <property type="entry name" value="ISP domain"/>
    <property type="match status" value="1"/>
</dbReference>
<keyword evidence="1" id="KW-0001">2Fe-2S</keyword>
<feature type="compositionally biased region" description="Basic residues" evidence="7">
    <location>
        <begin position="1"/>
        <end position="10"/>
    </location>
</feature>
<dbReference type="GO" id="GO:0046872">
    <property type="term" value="F:metal ion binding"/>
    <property type="evidence" value="ECO:0007669"/>
    <property type="project" value="UniProtKB-KW"/>
</dbReference>
<dbReference type="InterPro" id="IPR012748">
    <property type="entry name" value="Rieske-like_NirD"/>
</dbReference>
<feature type="region of interest" description="Disordered" evidence="7">
    <location>
        <begin position="1"/>
        <end position="28"/>
    </location>
</feature>
<sequence>MSTPARKSRKVTAMTTMTPASAAPVDPADSTADWSAVCPLDVLPVEHGRAALLPDGSAVALFRLHTGEVYAVGNLDPFSGAPVICHGIVGDRDGVPVVTGPLGKEVFELATGRCLDDETARLPVHDVRLTGRVIEVSARRNTVETLVG</sequence>
<evidence type="ECO:0000256" key="5">
    <source>
        <dbReference type="ARBA" id="ARBA00023014"/>
    </source>
</evidence>
<dbReference type="PROSITE" id="PS51300">
    <property type="entry name" value="NIRD"/>
    <property type="match status" value="1"/>
</dbReference>
<dbReference type="InterPro" id="IPR036922">
    <property type="entry name" value="Rieske_2Fe-2S_sf"/>
</dbReference>
<evidence type="ECO:0000313" key="10">
    <source>
        <dbReference type="EMBL" id="SER35625.1"/>
    </source>
</evidence>
<dbReference type="PROSITE" id="PS51296">
    <property type="entry name" value="RIESKE"/>
    <property type="match status" value="1"/>
</dbReference>
<keyword evidence="5" id="KW-0411">Iron-sulfur</keyword>
<evidence type="ECO:0000256" key="2">
    <source>
        <dbReference type="ARBA" id="ARBA00022723"/>
    </source>
</evidence>
<organism evidence="10 11">
    <name type="scientific">Streptomyces qinglanensis</name>
    <dbReference type="NCBI Taxonomy" id="943816"/>
    <lineage>
        <taxon>Bacteria</taxon>
        <taxon>Bacillati</taxon>
        <taxon>Actinomycetota</taxon>
        <taxon>Actinomycetes</taxon>
        <taxon>Kitasatosporales</taxon>
        <taxon>Streptomycetaceae</taxon>
        <taxon>Streptomyces</taxon>
    </lineage>
</organism>
<dbReference type="NCBIfam" id="TIGR02378">
    <property type="entry name" value="nirD_assim_sml"/>
    <property type="match status" value="1"/>
</dbReference>
<dbReference type="GO" id="GO:0042128">
    <property type="term" value="P:nitrate assimilation"/>
    <property type="evidence" value="ECO:0007669"/>
    <property type="project" value="UniProtKB-KW"/>
</dbReference>
<name>A0A1H9NIZ0_9ACTN</name>
<dbReference type="InterPro" id="IPR017881">
    <property type="entry name" value="NirD"/>
</dbReference>
<dbReference type="PANTHER" id="PTHR40562:SF1">
    <property type="entry name" value="NITRITE REDUCTASE (NADH) SMALL SUBUNIT"/>
    <property type="match status" value="1"/>
</dbReference>
<keyword evidence="11" id="KW-1185">Reference proteome</keyword>
<feature type="chain" id="PRO_5010238506" evidence="8">
    <location>
        <begin position="23"/>
        <end position="148"/>
    </location>
</feature>
<dbReference type="AlphaFoldDB" id="A0A1H9NIZ0"/>
<keyword evidence="6" id="KW-0534">Nitrate assimilation</keyword>
<dbReference type="InterPro" id="IPR017941">
    <property type="entry name" value="Rieske_2Fe-2S"/>
</dbReference>
<dbReference type="GO" id="GO:0008942">
    <property type="term" value="F:nitrite reductase [NAD(P)H] activity"/>
    <property type="evidence" value="ECO:0007669"/>
    <property type="project" value="InterPro"/>
</dbReference>
<feature type="domain" description="Rieske" evidence="9">
    <location>
        <begin position="34"/>
        <end position="136"/>
    </location>
</feature>
<feature type="compositionally biased region" description="Low complexity" evidence="7">
    <location>
        <begin position="12"/>
        <end position="28"/>
    </location>
</feature>
<dbReference type="EMBL" id="FOGO01000001">
    <property type="protein sequence ID" value="SER35625.1"/>
    <property type="molecule type" value="Genomic_DNA"/>
</dbReference>
<evidence type="ECO:0000259" key="9">
    <source>
        <dbReference type="PROSITE" id="PS51296"/>
    </source>
</evidence>
<dbReference type="Proteomes" id="UP000182841">
    <property type="component" value="Unassembled WGS sequence"/>
</dbReference>
<dbReference type="GO" id="GO:0016705">
    <property type="term" value="F:oxidoreductase activity, acting on paired donors, with incorporation or reduction of molecular oxygen"/>
    <property type="evidence" value="ECO:0007669"/>
    <property type="project" value="UniProtKB-ARBA"/>
</dbReference>
<gene>
    <name evidence="10" type="ORF">SAMN05421870_101416</name>
</gene>
<evidence type="ECO:0000256" key="8">
    <source>
        <dbReference type="SAM" id="SignalP"/>
    </source>
</evidence>
<keyword evidence="4" id="KW-0408">Iron</keyword>
<protein>
    <submittedName>
        <fullName evidence="10">Nitrite reductase (NADH) small subunit</fullName>
    </submittedName>
</protein>
<evidence type="ECO:0000256" key="1">
    <source>
        <dbReference type="ARBA" id="ARBA00022714"/>
    </source>
</evidence>
<evidence type="ECO:0000313" key="11">
    <source>
        <dbReference type="Proteomes" id="UP000182841"/>
    </source>
</evidence>
<feature type="signal peptide" evidence="8">
    <location>
        <begin position="1"/>
        <end position="22"/>
    </location>
</feature>
<evidence type="ECO:0000256" key="7">
    <source>
        <dbReference type="SAM" id="MobiDB-lite"/>
    </source>
</evidence>
<reference evidence="11" key="1">
    <citation type="submission" date="2016-10" db="EMBL/GenBank/DDBJ databases">
        <authorList>
            <person name="Varghese N."/>
            <person name="Submissions S."/>
        </authorList>
    </citation>
    <scope>NUCLEOTIDE SEQUENCE [LARGE SCALE GENOMIC DNA]</scope>
    <source>
        <strain evidence="11">CGMCC 4.6825</strain>
    </source>
</reference>
<keyword evidence="2" id="KW-0479">Metal-binding</keyword>
<evidence type="ECO:0000256" key="3">
    <source>
        <dbReference type="ARBA" id="ARBA00023002"/>
    </source>
</evidence>
<dbReference type="PANTHER" id="PTHR40562">
    <property type="match status" value="1"/>
</dbReference>
<evidence type="ECO:0000256" key="4">
    <source>
        <dbReference type="ARBA" id="ARBA00023004"/>
    </source>
</evidence>
<keyword evidence="8" id="KW-0732">Signal</keyword>
<proteinExistence type="predicted"/>
<accession>A0A1H9NIZ0</accession>
<dbReference type="Pfam" id="PF13806">
    <property type="entry name" value="Rieske_2"/>
    <property type="match status" value="1"/>
</dbReference>
<dbReference type="Gene3D" id="2.102.10.10">
    <property type="entry name" value="Rieske [2Fe-2S] iron-sulphur domain"/>
    <property type="match status" value="1"/>
</dbReference>
<evidence type="ECO:0000256" key="6">
    <source>
        <dbReference type="ARBA" id="ARBA00023063"/>
    </source>
</evidence>
<dbReference type="GO" id="GO:0004497">
    <property type="term" value="F:monooxygenase activity"/>
    <property type="evidence" value="ECO:0007669"/>
    <property type="project" value="UniProtKB-ARBA"/>
</dbReference>
<dbReference type="GO" id="GO:0051537">
    <property type="term" value="F:2 iron, 2 sulfur cluster binding"/>
    <property type="evidence" value="ECO:0007669"/>
    <property type="project" value="UniProtKB-KW"/>
</dbReference>
<keyword evidence="3" id="KW-0560">Oxidoreductase</keyword>